<dbReference type="EMBL" id="ML976022">
    <property type="protein sequence ID" value="KAF1943743.1"/>
    <property type="molecule type" value="Genomic_DNA"/>
</dbReference>
<gene>
    <name evidence="1" type="ORF">EJ02DRAFT_342612</name>
</gene>
<dbReference type="Proteomes" id="UP000800038">
    <property type="component" value="Unassembled WGS sequence"/>
</dbReference>
<organism evidence="1 2">
    <name type="scientific">Clathrospora elynae</name>
    <dbReference type="NCBI Taxonomy" id="706981"/>
    <lineage>
        <taxon>Eukaryota</taxon>
        <taxon>Fungi</taxon>
        <taxon>Dikarya</taxon>
        <taxon>Ascomycota</taxon>
        <taxon>Pezizomycotina</taxon>
        <taxon>Dothideomycetes</taxon>
        <taxon>Pleosporomycetidae</taxon>
        <taxon>Pleosporales</taxon>
        <taxon>Diademaceae</taxon>
        <taxon>Clathrospora</taxon>
    </lineage>
</organism>
<keyword evidence="2" id="KW-1185">Reference proteome</keyword>
<dbReference type="OrthoDB" id="3680815at2759"/>
<reference evidence="1" key="1">
    <citation type="journal article" date="2020" name="Stud. Mycol.">
        <title>101 Dothideomycetes genomes: a test case for predicting lifestyles and emergence of pathogens.</title>
        <authorList>
            <person name="Haridas S."/>
            <person name="Albert R."/>
            <person name="Binder M."/>
            <person name="Bloem J."/>
            <person name="Labutti K."/>
            <person name="Salamov A."/>
            <person name="Andreopoulos B."/>
            <person name="Baker S."/>
            <person name="Barry K."/>
            <person name="Bills G."/>
            <person name="Bluhm B."/>
            <person name="Cannon C."/>
            <person name="Castanera R."/>
            <person name="Culley D."/>
            <person name="Daum C."/>
            <person name="Ezra D."/>
            <person name="Gonzalez J."/>
            <person name="Henrissat B."/>
            <person name="Kuo A."/>
            <person name="Liang C."/>
            <person name="Lipzen A."/>
            <person name="Lutzoni F."/>
            <person name="Magnuson J."/>
            <person name="Mondo S."/>
            <person name="Nolan M."/>
            <person name="Ohm R."/>
            <person name="Pangilinan J."/>
            <person name="Park H.-J."/>
            <person name="Ramirez L."/>
            <person name="Alfaro M."/>
            <person name="Sun H."/>
            <person name="Tritt A."/>
            <person name="Yoshinaga Y."/>
            <person name="Zwiers L.-H."/>
            <person name="Turgeon B."/>
            <person name="Goodwin S."/>
            <person name="Spatafora J."/>
            <person name="Crous P."/>
            <person name="Grigoriev I."/>
        </authorList>
    </citation>
    <scope>NUCLEOTIDE SEQUENCE</scope>
    <source>
        <strain evidence="1">CBS 161.51</strain>
    </source>
</reference>
<evidence type="ECO:0000313" key="2">
    <source>
        <dbReference type="Proteomes" id="UP000800038"/>
    </source>
</evidence>
<sequence>MHPGCLNPAIEVRCERATRASIQRLKFDIDYMNYPMMCDLQGLSSIPYIYTALFHRTREFAATVQSLIKAAPTKWTEAACLLVAWSADILRHPDIGIERFLHSQRESLYWILDDALLRILMDQWDPPQPLPQSSPISTGPSPKVTAWDVAITPVRLALCKAQENLSEWSERDLGEMQKGVCAWKGVQKELLVQGWFKRSRTLCAGGQLPAELANVIVEHVARFEEWPMVDLRGWHLPKGTPRTW</sequence>
<proteinExistence type="predicted"/>
<evidence type="ECO:0000313" key="1">
    <source>
        <dbReference type="EMBL" id="KAF1943743.1"/>
    </source>
</evidence>
<dbReference type="AlphaFoldDB" id="A0A6A5SU74"/>
<name>A0A6A5SU74_9PLEO</name>
<accession>A0A6A5SU74</accession>
<protein>
    <submittedName>
        <fullName evidence="1">Uncharacterized protein</fullName>
    </submittedName>
</protein>